<proteinExistence type="predicted"/>
<gene>
    <name evidence="2" type="ORF">AVDCRST_MAG02-3376</name>
</gene>
<protein>
    <submittedName>
        <fullName evidence="2">Uncharacterized protein</fullName>
    </submittedName>
</protein>
<feature type="compositionally biased region" description="Basic residues" evidence="1">
    <location>
        <begin position="103"/>
        <end position="134"/>
    </location>
</feature>
<dbReference type="AlphaFoldDB" id="A0A6J4RBC3"/>
<name>A0A6J4RBC3_9ACTN</name>
<feature type="compositionally biased region" description="Basic residues" evidence="1">
    <location>
        <begin position="35"/>
        <end position="44"/>
    </location>
</feature>
<feature type="non-terminal residue" evidence="2">
    <location>
        <position position="254"/>
    </location>
</feature>
<reference evidence="2" key="1">
    <citation type="submission" date="2020-02" db="EMBL/GenBank/DDBJ databases">
        <authorList>
            <person name="Meier V. D."/>
        </authorList>
    </citation>
    <scope>NUCLEOTIDE SEQUENCE</scope>
    <source>
        <strain evidence="2">AVDCRST_MAG02</strain>
    </source>
</reference>
<feature type="compositionally biased region" description="Basic residues" evidence="1">
    <location>
        <begin position="210"/>
        <end position="220"/>
    </location>
</feature>
<evidence type="ECO:0000313" key="2">
    <source>
        <dbReference type="EMBL" id="CAA9468208.1"/>
    </source>
</evidence>
<feature type="region of interest" description="Disordered" evidence="1">
    <location>
        <begin position="210"/>
        <end position="239"/>
    </location>
</feature>
<feature type="non-terminal residue" evidence="2">
    <location>
        <position position="1"/>
    </location>
</feature>
<accession>A0A6J4RBC3</accession>
<organism evidence="2">
    <name type="scientific">uncultured Rubrobacteraceae bacterium</name>
    <dbReference type="NCBI Taxonomy" id="349277"/>
    <lineage>
        <taxon>Bacteria</taxon>
        <taxon>Bacillati</taxon>
        <taxon>Actinomycetota</taxon>
        <taxon>Rubrobacteria</taxon>
        <taxon>Rubrobacterales</taxon>
        <taxon>Rubrobacteraceae</taxon>
        <taxon>environmental samples</taxon>
    </lineage>
</organism>
<evidence type="ECO:0000256" key="1">
    <source>
        <dbReference type="SAM" id="MobiDB-lite"/>
    </source>
</evidence>
<feature type="region of interest" description="Disordered" evidence="1">
    <location>
        <begin position="1"/>
        <end position="169"/>
    </location>
</feature>
<dbReference type="EMBL" id="CADCVH010000100">
    <property type="protein sequence ID" value="CAA9468208.1"/>
    <property type="molecule type" value="Genomic_DNA"/>
</dbReference>
<feature type="compositionally biased region" description="Low complexity" evidence="1">
    <location>
        <begin position="221"/>
        <end position="233"/>
    </location>
</feature>
<feature type="compositionally biased region" description="Basic residues" evidence="1">
    <location>
        <begin position="160"/>
        <end position="169"/>
    </location>
</feature>
<sequence length="254" mass="28070">GPLPDVRARPRGRRGRDRRALAARRLGVRRDARGLHRLAGRAARRPGGAGRRGETDLHRGAPGLRPARRPLQPRPRAHTRSVEDVAGGAPQRAPGGGRGGPRATRRNPHWLPSLRRRLRRGHALRPVGRSRRPDRRPGRAAGHRDARAPRGGRGGGPRQAPRKLRHARERGRRARLEVLLGHRHLAGGLALRTRPRRAGLRRACGAFRARGRKGKGRTPRRGYGLPVRRPGPGRARGRLDRADLPVRGLDGLRV</sequence>